<keyword evidence="7 9" id="KW-0408">Iron</keyword>
<dbReference type="GO" id="GO:0046872">
    <property type="term" value="F:metal ion binding"/>
    <property type="evidence" value="ECO:0007669"/>
    <property type="project" value="UniProtKB-KW"/>
</dbReference>
<dbReference type="UniPathway" id="UPA00392"/>
<name>F4QL17_9CAUL</name>
<dbReference type="InterPro" id="IPR016024">
    <property type="entry name" value="ARM-type_fold"/>
</dbReference>
<keyword evidence="3 9" id="KW-0819">tRNA processing</keyword>
<keyword evidence="9" id="KW-0170">Cobalt</keyword>
<dbReference type="Gene3D" id="3.30.70.20">
    <property type="match status" value="1"/>
</dbReference>
<keyword evidence="12" id="KW-1185">Reference proteome</keyword>
<comment type="similarity">
    <text evidence="9">Belongs to the QueG family.</text>
</comment>
<dbReference type="GO" id="GO:0031419">
    <property type="term" value="F:cobalamin binding"/>
    <property type="evidence" value="ECO:0007669"/>
    <property type="project" value="UniProtKB-KW"/>
</dbReference>
<feature type="domain" description="4Fe-4S ferredoxin-type" evidence="10">
    <location>
        <begin position="177"/>
        <end position="206"/>
    </location>
</feature>
<dbReference type="HAMAP" id="MF_00916">
    <property type="entry name" value="QueG"/>
    <property type="match status" value="1"/>
</dbReference>
<dbReference type="GO" id="GO:0008616">
    <property type="term" value="P:tRNA queuosine(34) biosynthetic process"/>
    <property type="evidence" value="ECO:0007669"/>
    <property type="project" value="UniProtKB-UniRule"/>
</dbReference>
<comment type="function">
    <text evidence="9">Catalyzes the conversion of epoxyqueuosine (oQ) to queuosine (Q), which is a hypermodified base found in the wobble positions of tRNA(Asp), tRNA(Asn), tRNA(His) and tRNA(Tyr).</text>
</comment>
<dbReference type="HOGENOM" id="CLU_030790_0_0_5"/>
<comment type="cofactor">
    <cofactor evidence="9">
        <name>cob(II)alamin</name>
        <dbReference type="ChEBI" id="CHEBI:16304"/>
    </cofactor>
</comment>
<dbReference type="InterPro" id="IPR004453">
    <property type="entry name" value="QueG"/>
</dbReference>
<dbReference type="PANTHER" id="PTHR30002">
    <property type="entry name" value="EPOXYQUEUOSINE REDUCTASE"/>
    <property type="match status" value="1"/>
</dbReference>
<dbReference type="STRING" id="715226.ABI_06740"/>
<dbReference type="GO" id="GO:0051539">
    <property type="term" value="F:4 iron, 4 sulfur cluster binding"/>
    <property type="evidence" value="ECO:0007669"/>
    <property type="project" value="UniProtKB-KW"/>
</dbReference>
<evidence type="ECO:0000256" key="6">
    <source>
        <dbReference type="ARBA" id="ARBA00023002"/>
    </source>
</evidence>
<dbReference type="SUPFAM" id="SSF48371">
    <property type="entry name" value="ARM repeat"/>
    <property type="match status" value="1"/>
</dbReference>
<dbReference type="InterPro" id="IPR017900">
    <property type="entry name" value="4Fe4S_Fe_S_CS"/>
</dbReference>
<feature type="binding site" evidence="9">
    <location>
        <position position="242"/>
    </location>
    <ligand>
        <name>[4Fe-4S] cluster</name>
        <dbReference type="ChEBI" id="CHEBI:49883"/>
        <label>2</label>
    </ligand>
</feature>
<feature type="binding site" evidence="9">
    <location>
        <position position="167"/>
    </location>
    <ligand>
        <name>cob(II)alamin</name>
        <dbReference type="ChEBI" id="CHEBI:16304"/>
    </ligand>
</feature>
<evidence type="ECO:0000313" key="12">
    <source>
        <dbReference type="Proteomes" id="UP000006512"/>
    </source>
</evidence>
<comment type="pathway">
    <text evidence="9">tRNA modification; tRNA-queuosine biosynthesis.</text>
</comment>
<sequence length="376" mass="41786">MIDLAQAIRQEAQSLGFAAARFAALPDVWDAADRLSAFVAAGYHGDMAWMEETLDRRRHPRNMWPDAQSALVLAYNYGPDSNPLELLAEPETANISVYARGDDYHDLIKKKLKQLATWIVNQTGCELKVFVDTAPLMEKPLAQLAGLGWQGKHTNLVSRDLGSWFFLGVILFDCVFEAGQPERDHCGSCQACLTACPTDAFTGPYQLDARRCLSYLTIEFRGAWPESFRHAMGNRIYGCDDCLAACPWNKFATAAADIKLQTRQGFDKLLLTDLAGLDDTAFRALFSKAPIKRIGRTSFLRNVQYALGNAVKSSKNPELLVAIHRGLTDREPVIRGAAVWALNQTGDADAIEQASELYRDSEADEAVKRAWEGRYD</sequence>
<dbReference type="Gene3D" id="1.25.10.10">
    <property type="entry name" value="Leucine-rich Repeat Variant"/>
    <property type="match status" value="1"/>
</dbReference>
<dbReference type="Pfam" id="PF13484">
    <property type="entry name" value="Fer4_16"/>
    <property type="match status" value="1"/>
</dbReference>
<comment type="cofactor">
    <cofactor evidence="9">
        <name>[4Fe-4S] cluster</name>
        <dbReference type="ChEBI" id="CHEBI:49883"/>
    </cofactor>
    <text evidence="9">Binds 2 [4Fe-4S] clusters per monomer.</text>
</comment>
<feature type="binding site" evidence="9">
    <location>
        <position position="132"/>
    </location>
    <ligand>
        <name>cob(II)alamin</name>
        <dbReference type="ChEBI" id="CHEBI:16304"/>
    </ligand>
</feature>
<feature type="binding site" evidence="9">
    <location>
        <position position="57"/>
    </location>
    <ligand>
        <name>cob(II)alamin</name>
        <dbReference type="ChEBI" id="CHEBI:16304"/>
    </ligand>
</feature>
<keyword evidence="8 9" id="KW-0411">Iron-sulfur</keyword>
<comment type="subcellular location">
    <subcellularLocation>
        <location evidence="9">Cytoplasm</location>
    </subcellularLocation>
</comment>
<feature type="binding site" evidence="9">
    <location>
        <position position="189"/>
    </location>
    <ligand>
        <name>[4Fe-4S] cluster</name>
        <dbReference type="ChEBI" id="CHEBI:49883"/>
        <label>1</label>
    </ligand>
</feature>
<dbReference type="PROSITE" id="PS00198">
    <property type="entry name" value="4FE4S_FER_1"/>
    <property type="match status" value="1"/>
</dbReference>
<dbReference type="SUPFAM" id="SSF46548">
    <property type="entry name" value="alpha-helical ferredoxin"/>
    <property type="match status" value="1"/>
</dbReference>
<dbReference type="eggNOG" id="COG1600">
    <property type="taxonomic scope" value="Bacteria"/>
</dbReference>
<feature type="binding site" evidence="9">
    <location>
        <position position="214"/>
    </location>
    <ligand>
        <name>cob(II)alamin</name>
        <dbReference type="ChEBI" id="CHEBI:16304"/>
    </ligand>
</feature>
<reference evidence="12" key="1">
    <citation type="submission" date="2011-03" db="EMBL/GenBank/DDBJ databases">
        <title>Draft genome sequence of Brevundimonas diminuta.</title>
        <authorList>
            <person name="Brown P.J.B."/>
            <person name="Buechlein A."/>
            <person name="Hemmerich C."/>
            <person name="Brun Y.V."/>
        </authorList>
    </citation>
    <scope>NUCLEOTIDE SEQUENCE [LARGE SCALE GENOMIC DNA]</scope>
    <source>
        <strain evidence="12">C19</strain>
    </source>
</reference>
<feature type="binding site" evidence="9">
    <location>
        <position position="186"/>
    </location>
    <ligand>
        <name>[4Fe-4S] cluster</name>
        <dbReference type="ChEBI" id="CHEBI:49883"/>
        <label>1</label>
    </ligand>
</feature>
<evidence type="ECO:0000256" key="3">
    <source>
        <dbReference type="ARBA" id="ARBA00022694"/>
    </source>
</evidence>
<feature type="binding site" evidence="9">
    <location>
        <position position="156"/>
    </location>
    <ligand>
        <name>cob(II)alamin</name>
        <dbReference type="ChEBI" id="CHEBI:16304"/>
    </ligand>
</feature>
<dbReference type="Pfam" id="PF13646">
    <property type="entry name" value="HEAT_2"/>
    <property type="match status" value="1"/>
</dbReference>
<gene>
    <name evidence="9" type="primary">queG</name>
    <name evidence="11" type="ORF">ABI_06740</name>
</gene>
<comment type="subunit">
    <text evidence="9">Monomer.</text>
</comment>
<dbReference type="PANTHER" id="PTHR30002:SF4">
    <property type="entry name" value="EPOXYQUEUOSINE REDUCTASE"/>
    <property type="match status" value="1"/>
</dbReference>
<feature type="binding site" evidence="9">
    <location>
        <position position="196"/>
    </location>
    <ligand>
        <name>[4Fe-4S] cluster</name>
        <dbReference type="ChEBI" id="CHEBI:49883"/>
        <label>2</label>
    </ligand>
</feature>
<feature type="binding site" evidence="9">
    <location>
        <position position="192"/>
    </location>
    <ligand>
        <name>[4Fe-4S] cluster</name>
        <dbReference type="ChEBI" id="CHEBI:49883"/>
        <label>1</label>
    </ligand>
</feature>
<evidence type="ECO:0000259" key="10">
    <source>
        <dbReference type="PROSITE" id="PS51379"/>
    </source>
</evidence>
<dbReference type="OrthoDB" id="9784571at2"/>
<evidence type="ECO:0000256" key="9">
    <source>
        <dbReference type="HAMAP-Rule" id="MF_00916"/>
    </source>
</evidence>
<dbReference type="InterPro" id="IPR011989">
    <property type="entry name" value="ARM-like"/>
</dbReference>
<accession>F4QL17</accession>
<comment type="catalytic activity">
    <reaction evidence="9">
        <text>epoxyqueuosine(34) in tRNA + AH2 = queuosine(34) in tRNA + A + H2O</text>
        <dbReference type="Rhea" id="RHEA:32159"/>
        <dbReference type="Rhea" id="RHEA-COMP:18571"/>
        <dbReference type="Rhea" id="RHEA-COMP:18582"/>
        <dbReference type="ChEBI" id="CHEBI:13193"/>
        <dbReference type="ChEBI" id="CHEBI:15377"/>
        <dbReference type="ChEBI" id="CHEBI:17499"/>
        <dbReference type="ChEBI" id="CHEBI:194431"/>
        <dbReference type="ChEBI" id="CHEBI:194443"/>
        <dbReference type="EC" id="1.17.99.6"/>
    </reaction>
</comment>
<evidence type="ECO:0000256" key="1">
    <source>
        <dbReference type="ARBA" id="ARBA00022485"/>
    </source>
</evidence>
<keyword evidence="2 9" id="KW-0963">Cytoplasm</keyword>
<feature type="binding site" evidence="9">
    <location>
        <begin position="239"/>
        <end position="240"/>
    </location>
    <ligand>
        <name>cob(II)alamin</name>
        <dbReference type="ChEBI" id="CHEBI:16304"/>
    </ligand>
</feature>
<dbReference type="InterPro" id="IPR017896">
    <property type="entry name" value="4Fe4S_Fe-S-bd"/>
</dbReference>
<keyword evidence="6 9" id="KW-0560">Oxidoreductase</keyword>
<dbReference type="Proteomes" id="UP000006512">
    <property type="component" value="Unassembled WGS sequence"/>
</dbReference>
<dbReference type="Pfam" id="PF08331">
    <property type="entry name" value="QueG_DUF1730"/>
    <property type="match status" value="1"/>
</dbReference>
<dbReference type="GO" id="GO:0005737">
    <property type="term" value="C:cytoplasm"/>
    <property type="evidence" value="ECO:0007669"/>
    <property type="project" value="UniProtKB-SubCell"/>
</dbReference>
<proteinExistence type="inferred from homology"/>
<dbReference type="PROSITE" id="PS51379">
    <property type="entry name" value="4FE4S_FER_2"/>
    <property type="match status" value="1"/>
</dbReference>
<organism evidence="11 12">
    <name type="scientific">Asticcacaulis biprosthecium C19</name>
    <dbReference type="NCBI Taxonomy" id="715226"/>
    <lineage>
        <taxon>Bacteria</taxon>
        <taxon>Pseudomonadati</taxon>
        <taxon>Pseudomonadota</taxon>
        <taxon>Alphaproteobacteria</taxon>
        <taxon>Caulobacterales</taxon>
        <taxon>Caulobacteraceae</taxon>
        <taxon>Asticcacaulis</taxon>
    </lineage>
</organism>
<dbReference type="AlphaFoldDB" id="F4QL17"/>
<keyword evidence="5 9" id="KW-0671">Queuosine biosynthesis</keyword>
<comment type="caution">
    <text evidence="9">Lacks conserved residue(s) required for the propagation of feature annotation.</text>
</comment>
<keyword evidence="1 9" id="KW-0004">4Fe-4S</keyword>
<dbReference type="GO" id="GO:0052693">
    <property type="term" value="F:epoxyqueuosine reductase activity"/>
    <property type="evidence" value="ECO:0007669"/>
    <property type="project" value="UniProtKB-UniRule"/>
</dbReference>
<dbReference type="EC" id="1.17.99.6" evidence="9"/>
<feature type="binding site" evidence="9">
    <location>
        <position position="239"/>
    </location>
    <ligand>
        <name>[4Fe-4S] cluster</name>
        <dbReference type="ChEBI" id="CHEBI:49883"/>
        <label>2</label>
    </ligand>
</feature>
<protein>
    <recommendedName>
        <fullName evidence="9">Epoxyqueuosine reductase</fullName>
        <ecNumber evidence="9">1.17.99.6</ecNumber>
    </recommendedName>
    <alternativeName>
        <fullName evidence="9">Queuosine biosynthesis protein QueG</fullName>
    </alternativeName>
</protein>
<feature type="active site" description="Proton donor" evidence="9">
    <location>
        <position position="132"/>
    </location>
</feature>
<feature type="binding site" evidence="9">
    <location>
        <position position="246"/>
    </location>
    <ligand>
        <name>[4Fe-4S] cluster</name>
        <dbReference type="ChEBI" id="CHEBI:49883"/>
        <label>1</label>
    </ligand>
</feature>
<evidence type="ECO:0000256" key="2">
    <source>
        <dbReference type="ARBA" id="ARBA00022490"/>
    </source>
</evidence>
<dbReference type="InterPro" id="IPR013542">
    <property type="entry name" value="QueG_DUF1730"/>
</dbReference>
<evidence type="ECO:0000256" key="5">
    <source>
        <dbReference type="ARBA" id="ARBA00022785"/>
    </source>
</evidence>
<dbReference type="EMBL" id="GL883077">
    <property type="protein sequence ID" value="EGF92240.1"/>
    <property type="molecule type" value="Genomic_DNA"/>
</dbReference>
<dbReference type="NCBIfam" id="TIGR00276">
    <property type="entry name" value="tRNA epoxyqueuosine(34) reductase QueG"/>
    <property type="match status" value="1"/>
</dbReference>
<evidence type="ECO:0000313" key="11">
    <source>
        <dbReference type="EMBL" id="EGF92240.1"/>
    </source>
</evidence>
<evidence type="ECO:0000256" key="4">
    <source>
        <dbReference type="ARBA" id="ARBA00022723"/>
    </source>
</evidence>
<evidence type="ECO:0000256" key="7">
    <source>
        <dbReference type="ARBA" id="ARBA00023004"/>
    </source>
</evidence>
<dbReference type="FunFam" id="3.30.70.20:FF:000017">
    <property type="entry name" value="Epoxyqueuosine reductase"/>
    <property type="match status" value="1"/>
</dbReference>
<evidence type="ECO:0000256" key="8">
    <source>
        <dbReference type="ARBA" id="ARBA00023014"/>
    </source>
</evidence>
<dbReference type="RefSeq" id="WP_006271415.1">
    <property type="nucleotide sequence ID" value="NZ_GL883077.1"/>
</dbReference>
<keyword evidence="4 9" id="KW-0479">Metal-binding</keyword>
<keyword evidence="9" id="KW-0846">Cobalamin</keyword>
<feature type="binding site" evidence="9">
    <location>
        <position position="212"/>
    </location>
    <ligand>
        <name>[4Fe-4S] cluster</name>
        <dbReference type="ChEBI" id="CHEBI:49883"/>
        <label>2</label>
    </ligand>
</feature>